<keyword evidence="9" id="KW-1185">Reference proteome</keyword>
<dbReference type="InterPro" id="IPR011011">
    <property type="entry name" value="Znf_FYVE_PHD"/>
</dbReference>
<comment type="caution">
    <text evidence="8">The sequence shown here is derived from an EMBL/GenBank/DDBJ whole genome shotgun (WGS) entry which is preliminary data.</text>
</comment>
<reference evidence="8 9" key="1">
    <citation type="journal article" date="2019" name="Sci. Rep.">
        <title>Comparative genomics of chytrid fungi reveal insights into the obligate biotrophic and pathogenic lifestyle of Synchytrium endobioticum.</title>
        <authorList>
            <person name="van de Vossenberg B.T.L.H."/>
            <person name="Warris S."/>
            <person name="Nguyen H.D.T."/>
            <person name="van Gent-Pelzer M.P.E."/>
            <person name="Joly D.L."/>
            <person name="van de Geest H.C."/>
            <person name="Bonants P.J.M."/>
            <person name="Smith D.S."/>
            <person name="Levesque C.A."/>
            <person name="van der Lee T.A.J."/>
        </authorList>
    </citation>
    <scope>NUCLEOTIDE SEQUENCE [LARGE SCALE GENOMIC DNA]</scope>
    <source>
        <strain evidence="8 9">CBS 809.83</strain>
    </source>
</reference>
<evidence type="ECO:0000313" key="8">
    <source>
        <dbReference type="EMBL" id="TPX58535.1"/>
    </source>
</evidence>
<feature type="compositionally biased region" description="Basic and acidic residues" evidence="6">
    <location>
        <begin position="680"/>
        <end position="690"/>
    </location>
</feature>
<keyword evidence="4" id="KW-0862">Zinc</keyword>
<evidence type="ECO:0000256" key="6">
    <source>
        <dbReference type="SAM" id="MobiDB-lite"/>
    </source>
</evidence>
<feature type="region of interest" description="Disordered" evidence="6">
    <location>
        <begin position="664"/>
        <end position="702"/>
    </location>
</feature>
<organism evidence="8 9">
    <name type="scientific">Powellomyces hirtus</name>
    <dbReference type="NCBI Taxonomy" id="109895"/>
    <lineage>
        <taxon>Eukaryota</taxon>
        <taxon>Fungi</taxon>
        <taxon>Fungi incertae sedis</taxon>
        <taxon>Chytridiomycota</taxon>
        <taxon>Chytridiomycota incertae sedis</taxon>
        <taxon>Chytridiomycetes</taxon>
        <taxon>Spizellomycetales</taxon>
        <taxon>Powellomycetaceae</taxon>
        <taxon>Powellomyces</taxon>
    </lineage>
</organism>
<dbReference type="STRING" id="109895.A0A507E5I5"/>
<accession>A0A507E5I5</accession>
<feature type="region of interest" description="Disordered" evidence="6">
    <location>
        <begin position="199"/>
        <end position="220"/>
    </location>
</feature>
<dbReference type="InterPro" id="IPR013083">
    <property type="entry name" value="Znf_RING/FYVE/PHD"/>
</dbReference>
<evidence type="ECO:0000256" key="5">
    <source>
        <dbReference type="ARBA" id="ARBA00023242"/>
    </source>
</evidence>
<gene>
    <name evidence="8" type="ORF">PhCBS80983_g03092</name>
</gene>
<keyword evidence="5" id="KW-0539">Nucleus</keyword>
<sequence>MISFEDSFMYLDEPISMYLFRSDVESLTLPHRFLDALAELRGYWEFAAVCQFIHLFHVALKIGDGFETEDLESQLASDPPDYQLIELHIQLLKVLLGSLNARLVTKETWQTYLWKEWAKRPDDHEIDIEGIEYSELPLRSKVIILHRLCEWQLDNSEKFRASLPDEDEAEWRVESVGTDAKGNTYWLFDDNRLYKEAPAAATGKARNQKKGRGKSAKQEPSWELECATIEDWESFPEKFKKTRSTVEKAFYQWLTEDVYPKVLSDLQAKEKQKKIEDAMSNRKRSSRLQMREIEKMEQERQVQVQQVSKQSERLRRQEEEKRNRDEMERARRIEAREQRIAEREARLHKISRATAVGSMPTLDEVAAAQSASIKLGAGTPRSSSRQKKKKAEQAEERWYFDCLCGVHGENLDDGSPMIACGRCNVWQHIACLARANGEAEGSVDIKKWEALDFVCAGCKQRLEGKPDVGNGHTEDTNGIFSDEDEGFSEQDSHVLKKIKLDNSGGALNLNGADHGVHVNTLSMAGTAATSAPVIPAAPVSLVQGQIPVALQEMAHASNLSFGQQLQGLALMGAQGEALNLPHPASPAYYQPYSAAAVLPHGMSAEEQNSLMAGGINGGAGDTAPAAAFLATLVQGYKPQPGPESYSFPAPVSLIPQQPASGAVAAGATDCAASSSAVGETRSRVPVERQGDLYSPSPPGGQS</sequence>
<evidence type="ECO:0000256" key="4">
    <source>
        <dbReference type="ARBA" id="ARBA00022833"/>
    </source>
</evidence>
<proteinExistence type="predicted"/>
<evidence type="ECO:0000256" key="1">
    <source>
        <dbReference type="ARBA" id="ARBA00004123"/>
    </source>
</evidence>
<keyword evidence="2" id="KW-0479">Metal-binding</keyword>
<dbReference type="Gene3D" id="3.30.40.10">
    <property type="entry name" value="Zinc/RING finger domain, C3HC4 (zinc finger)"/>
    <property type="match status" value="1"/>
</dbReference>
<feature type="compositionally biased region" description="Low complexity" evidence="6">
    <location>
        <begin position="664"/>
        <end position="676"/>
    </location>
</feature>
<feature type="compositionally biased region" description="Basic and acidic residues" evidence="6">
    <location>
        <begin position="310"/>
        <end position="330"/>
    </location>
</feature>
<evidence type="ECO:0000313" key="9">
    <source>
        <dbReference type="Proteomes" id="UP000318582"/>
    </source>
</evidence>
<keyword evidence="3" id="KW-0863">Zinc-finger</keyword>
<evidence type="ECO:0000259" key="7">
    <source>
        <dbReference type="PROSITE" id="PS50827"/>
    </source>
</evidence>
<comment type="subcellular location">
    <subcellularLocation>
        <location evidence="1">Nucleus</location>
    </subcellularLocation>
</comment>
<dbReference type="PANTHER" id="PTHR14296:SF3">
    <property type="entry name" value="DIKAR, ISOFORM F"/>
    <property type="match status" value="1"/>
</dbReference>
<dbReference type="GO" id="GO:0031213">
    <property type="term" value="C:RSF complex"/>
    <property type="evidence" value="ECO:0007669"/>
    <property type="project" value="InterPro"/>
</dbReference>
<feature type="region of interest" description="Disordered" evidence="6">
    <location>
        <begin position="295"/>
        <end position="330"/>
    </location>
</feature>
<dbReference type="SUPFAM" id="SSF57903">
    <property type="entry name" value="FYVE/PHD zinc finger"/>
    <property type="match status" value="1"/>
</dbReference>
<dbReference type="GO" id="GO:0008270">
    <property type="term" value="F:zinc ion binding"/>
    <property type="evidence" value="ECO:0007669"/>
    <property type="project" value="UniProtKB-KW"/>
</dbReference>
<dbReference type="InterPro" id="IPR019786">
    <property type="entry name" value="Zinc_finger_PHD-type_CS"/>
</dbReference>
<evidence type="ECO:0000256" key="3">
    <source>
        <dbReference type="ARBA" id="ARBA00022771"/>
    </source>
</evidence>
<dbReference type="PROSITE" id="PS50827">
    <property type="entry name" value="DDT"/>
    <property type="match status" value="1"/>
</dbReference>
<dbReference type="EMBL" id="QEAQ01000035">
    <property type="protein sequence ID" value="TPX58535.1"/>
    <property type="molecule type" value="Genomic_DNA"/>
</dbReference>
<dbReference type="PROSITE" id="PS01359">
    <property type="entry name" value="ZF_PHD_1"/>
    <property type="match status" value="1"/>
</dbReference>
<evidence type="ECO:0000256" key="2">
    <source>
        <dbReference type="ARBA" id="ARBA00022723"/>
    </source>
</evidence>
<feature type="compositionally biased region" description="Basic residues" evidence="6">
    <location>
        <begin position="206"/>
        <end position="215"/>
    </location>
</feature>
<dbReference type="Proteomes" id="UP000318582">
    <property type="component" value="Unassembled WGS sequence"/>
</dbReference>
<dbReference type="GO" id="GO:0006355">
    <property type="term" value="P:regulation of DNA-templated transcription"/>
    <property type="evidence" value="ECO:0007669"/>
    <property type="project" value="InterPro"/>
</dbReference>
<dbReference type="InterPro" id="IPR018501">
    <property type="entry name" value="DDT_dom"/>
</dbReference>
<dbReference type="PANTHER" id="PTHR14296">
    <property type="entry name" value="REMODELING AND SPACING FACTOR 1"/>
    <property type="match status" value="1"/>
</dbReference>
<dbReference type="InterPro" id="IPR028938">
    <property type="entry name" value="Rsf1-like"/>
</dbReference>
<name>A0A507E5I5_9FUNG</name>
<protein>
    <recommendedName>
        <fullName evidence="7">DDT domain-containing protein</fullName>
    </recommendedName>
</protein>
<feature type="domain" description="DDT" evidence="7">
    <location>
        <begin position="40"/>
        <end position="101"/>
    </location>
</feature>
<dbReference type="AlphaFoldDB" id="A0A507E5I5"/>